<feature type="transmembrane region" description="Helical" evidence="1">
    <location>
        <begin position="9"/>
        <end position="26"/>
    </location>
</feature>
<dbReference type="EMBL" id="VFML01000001">
    <property type="protein sequence ID" value="TQJ03055.1"/>
    <property type="molecule type" value="Genomic_DNA"/>
</dbReference>
<keyword evidence="1" id="KW-1133">Transmembrane helix</keyword>
<name>A0A542DJB1_AMYCI</name>
<dbReference type="RefSeq" id="WP_211358028.1">
    <property type="nucleotide sequence ID" value="NZ_VFML01000001.1"/>
</dbReference>
<evidence type="ECO:0000256" key="1">
    <source>
        <dbReference type="SAM" id="Phobius"/>
    </source>
</evidence>
<dbReference type="Proteomes" id="UP000320876">
    <property type="component" value="Unassembled WGS sequence"/>
</dbReference>
<sequence length="107" mass="11212">MILGIPKRTIIIVAVLAGIGLIYVMGANERPSDAESGGGSADCRVRVTADVLNVRAGPGTDTTIVGKFQQDAEAEAEPVVQEGFRKLAEGRWAAEEFLRPVDGANCG</sequence>
<evidence type="ECO:0008006" key="4">
    <source>
        <dbReference type="Google" id="ProtNLM"/>
    </source>
</evidence>
<keyword evidence="1" id="KW-0812">Transmembrane</keyword>
<dbReference type="Gene3D" id="2.30.30.40">
    <property type="entry name" value="SH3 Domains"/>
    <property type="match status" value="1"/>
</dbReference>
<gene>
    <name evidence="2" type="ORF">FB471_2805</name>
</gene>
<evidence type="ECO:0000313" key="3">
    <source>
        <dbReference type="Proteomes" id="UP000320876"/>
    </source>
</evidence>
<keyword evidence="3" id="KW-1185">Reference proteome</keyword>
<organism evidence="2 3">
    <name type="scientific">Amycolatopsis cihanbeyliensis</name>
    <dbReference type="NCBI Taxonomy" id="1128664"/>
    <lineage>
        <taxon>Bacteria</taxon>
        <taxon>Bacillati</taxon>
        <taxon>Actinomycetota</taxon>
        <taxon>Actinomycetes</taxon>
        <taxon>Pseudonocardiales</taxon>
        <taxon>Pseudonocardiaceae</taxon>
        <taxon>Amycolatopsis</taxon>
    </lineage>
</organism>
<proteinExistence type="predicted"/>
<reference evidence="2 3" key="1">
    <citation type="submission" date="2019-06" db="EMBL/GenBank/DDBJ databases">
        <title>Sequencing the genomes of 1000 actinobacteria strains.</title>
        <authorList>
            <person name="Klenk H.-P."/>
        </authorList>
    </citation>
    <scope>NUCLEOTIDE SEQUENCE [LARGE SCALE GENOMIC DNA]</scope>
    <source>
        <strain evidence="2 3">DSM 45679</strain>
    </source>
</reference>
<protein>
    <recommendedName>
        <fullName evidence="4">SH3 domain-containing protein</fullName>
    </recommendedName>
</protein>
<keyword evidence="1" id="KW-0472">Membrane</keyword>
<dbReference type="AlphaFoldDB" id="A0A542DJB1"/>
<comment type="caution">
    <text evidence="2">The sequence shown here is derived from an EMBL/GenBank/DDBJ whole genome shotgun (WGS) entry which is preliminary data.</text>
</comment>
<accession>A0A542DJB1</accession>
<evidence type="ECO:0000313" key="2">
    <source>
        <dbReference type="EMBL" id="TQJ03055.1"/>
    </source>
</evidence>